<dbReference type="InterPro" id="IPR036282">
    <property type="entry name" value="Glutathione-S-Trfase_C_sf"/>
</dbReference>
<comment type="similarity">
    <text evidence="1">Belongs to the GST superfamily.</text>
</comment>
<feature type="domain" description="GST C-terminal" evidence="3">
    <location>
        <begin position="91"/>
        <end position="215"/>
    </location>
</feature>
<dbReference type="PANTHER" id="PTHR44051:SF9">
    <property type="entry name" value="GLUTATHIONE S-TRANSFERASE 1"/>
    <property type="match status" value="1"/>
</dbReference>
<dbReference type="Gene3D" id="3.40.30.10">
    <property type="entry name" value="Glutaredoxin"/>
    <property type="match status" value="1"/>
</dbReference>
<comment type="caution">
    <text evidence="4">The sequence shown here is derived from an EMBL/GenBank/DDBJ whole genome shotgun (WGS) entry which is preliminary data.</text>
</comment>
<dbReference type="PROSITE" id="PS50404">
    <property type="entry name" value="GST_NTER"/>
    <property type="match status" value="1"/>
</dbReference>
<proteinExistence type="inferred from homology"/>
<keyword evidence="5" id="KW-1185">Reference proteome</keyword>
<dbReference type="InterPro" id="IPR040079">
    <property type="entry name" value="Glutathione_S-Trfase"/>
</dbReference>
<feature type="domain" description="GST N-terminal" evidence="2">
    <location>
        <begin position="1"/>
        <end position="85"/>
    </location>
</feature>
<dbReference type="SUPFAM" id="SSF47616">
    <property type="entry name" value="GST C-terminal domain-like"/>
    <property type="match status" value="1"/>
</dbReference>
<dbReference type="Proteomes" id="UP001287356">
    <property type="component" value="Unassembled WGS sequence"/>
</dbReference>
<dbReference type="Pfam" id="PF13409">
    <property type="entry name" value="GST_N_2"/>
    <property type="match status" value="1"/>
</dbReference>
<dbReference type="SFLD" id="SFLDG00358">
    <property type="entry name" value="Main_(cytGST)"/>
    <property type="match status" value="1"/>
</dbReference>
<name>A0AAE0NLD3_9PEZI</name>
<dbReference type="CDD" id="cd03046">
    <property type="entry name" value="GST_N_GTT1_like"/>
    <property type="match status" value="1"/>
</dbReference>
<gene>
    <name evidence="4" type="ORF">B0T24DRAFT_645899</name>
</gene>
<dbReference type="Pfam" id="PF13410">
    <property type="entry name" value="GST_C_2"/>
    <property type="match status" value="1"/>
</dbReference>
<dbReference type="InterPro" id="IPR010987">
    <property type="entry name" value="Glutathione-S-Trfase_C-like"/>
</dbReference>
<evidence type="ECO:0000256" key="1">
    <source>
        <dbReference type="ARBA" id="ARBA00007409"/>
    </source>
</evidence>
<dbReference type="SFLD" id="SFLDS00019">
    <property type="entry name" value="Glutathione_Transferase_(cytos"/>
    <property type="match status" value="1"/>
</dbReference>
<dbReference type="EMBL" id="JAULSN010000001">
    <property type="protein sequence ID" value="KAK3383682.1"/>
    <property type="molecule type" value="Genomic_DNA"/>
</dbReference>
<dbReference type="InterPro" id="IPR036249">
    <property type="entry name" value="Thioredoxin-like_sf"/>
</dbReference>
<dbReference type="InterPro" id="IPR004045">
    <property type="entry name" value="Glutathione_S-Trfase_N"/>
</dbReference>
<dbReference type="SUPFAM" id="SSF52833">
    <property type="entry name" value="Thioredoxin-like"/>
    <property type="match status" value="1"/>
</dbReference>
<dbReference type="AlphaFoldDB" id="A0AAE0NLD3"/>
<reference evidence="4" key="1">
    <citation type="journal article" date="2023" name="Mol. Phylogenet. Evol.">
        <title>Genome-scale phylogeny and comparative genomics of the fungal order Sordariales.</title>
        <authorList>
            <person name="Hensen N."/>
            <person name="Bonometti L."/>
            <person name="Westerberg I."/>
            <person name="Brannstrom I.O."/>
            <person name="Guillou S."/>
            <person name="Cros-Aarteil S."/>
            <person name="Calhoun S."/>
            <person name="Haridas S."/>
            <person name="Kuo A."/>
            <person name="Mondo S."/>
            <person name="Pangilinan J."/>
            <person name="Riley R."/>
            <person name="LaButti K."/>
            <person name="Andreopoulos B."/>
            <person name="Lipzen A."/>
            <person name="Chen C."/>
            <person name="Yan M."/>
            <person name="Daum C."/>
            <person name="Ng V."/>
            <person name="Clum A."/>
            <person name="Steindorff A."/>
            <person name="Ohm R.A."/>
            <person name="Martin F."/>
            <person name="Silar P."/>
            <person name="Natvig D.O."/>
            <person name="Lalanne C."/>
            <person name="Gautier V."/>
            <person name="Ament-Velasquez S.L."/>
            <person name="Kruys A."/>
            <person name="Hutchinson M.I."/>
            <person name="Powell A.J."/>
            <person name="Barry K."/>
            <person name="Miller A.N."/>
            <person name="Grigoriev I.V."/>
            <person name="Debuchy R."/>
            <person name="Gladieux P."/>
            <person name="Hiltunen Thoren M."/>
            <person name="Johannesson H."/>
        </authorList>
    </citation>
    <scope>NUCLEOTIDE SEQUENCE</scope>
    <source>
        <strain evidence="4">CBS 958.72</strain>
    </source>
</reference>
<dbReference type="PROSITE" id="PS50405">
    <property type="entry name" value="GST_CTER"/>
    <property type="match status" value="1"/>
</dbReference>
<evidence type="ECO:0000259" key="3">
    <source>
        <dbReference type="PROSITE" id="PS50405"/>
    </source>
</evidence>
<dbReference type="Gene3D" id="1.20.1050.10">
    <property type="match status" value="1"/>
</dbReference>
<evidence type="ECO:0000313" key="4">
    <source>
        <dbReference type="EMBL" id="KAK3383682.1"/>
    </source>
</evidence>
<sequence length="227" mass="24671">MVLTIHHLGVSQSERLLWLCEELGVKYELKTYKRAPLLAPPEYKALHPAGTSPVIQDDGGGDKLVTLAESSACVEYVSHKHGGGQLFLGPSHPQYADFLYWFHFANGTFMPALSRAMAASPPGAGSGGPMAGMAQERFVKGLAALNSRLRDNEWLAGGAEFTAADIMAVFPLTTMRFFTPYSLAEHPNIVKYLERVGQRPAYQRAMKIGDPDMQPLLAAEPPAKGSK</sequence>
<dbReference type="PANTHER" id="PTHR44051">
    <property type="entry name" value="GLUTATHIONE S-TRANSFERASE-RELATED"/>
    <property type="match status" value="1"/>
</dbReference>
<evidence type="ECO:0000313" key="5">
    <source>
        <dbReference type="Proteomes" id="UP001287356"/>
    </source>
</evidence>
<protein>
    <submittedName>
        <fullName evidence="4">Glutathione S-transferase</fullName>
    </submittedName>
</protein>
<accession>A0AAE0NLD3</accession>
<evidence type="ECO:0000259" key="2">
    <source>
        <dbReference type="PROSITE" id="PS50404"/>
    </source>
</evidence>
<dbReference type="SFLD" id="SFLDG01150">
    <property type="entry name" value="Main.1:_Beta-like"/>
    <property type="match status" value="1"/>
</dbReference>
<organism evidence="4 5">
    <name type="scientific">Lasiosphaeria ovina</name>
    <dbReference type="NCBI Taxonomy" id="92902"/>
    <lineage>
        <taxon>Eukaryota</taxon>
        <taxon>Fungi</taxon>
        <taxon>Dikarya</taxon>
        <taxon>Ascomycota</taxon>
        <taxon>Pezizomycotina</taxon>
        <taxon>Sordariomycetes</taxon>
        <taxon>Sordariomycetidae</taxon>
        <taxon>Sordariales</taxon>
        <taxon>Lasiosphaeriaceae</taxon>
        <taxon>Lasiosphaeria</taxon>
    </lineage>
</organism>
<reference evidence="4" key="2">
    <citation type="submission" date="2023-06" db="EMBL/GenBank/DDBJ databases">
        <authorList>
            <consortium name="Lawrence Berkeley National Laboratory"/>
            <person name="Haridas S."/>
            <person name="Hensen N."/>
            <person name="Bonometti L."/>
            <person name="Westerberg I."/>
            <person name="Brannstrom I.O."/>
            <person name="Guillou S."/>
            <person name="Cros-Aarteil S."/>
            <person name="Calhoun S."/>
            <person name="Kuo A."/>
            <person name="Mondo S."/>
            <person name="Pangilinan J."/>
            <person name="Riley R."/>
            <person name="Labutti K."/>
            <person name="Andreopoulos B."/>
            <person name="Lipzen A."/>
            <person name="Chen C."/>
            <person name="Yanf M."/>
            <person name="Daum C."/>
            <person name="Ng V."/>
            <person name="Clum A."/>
            <person name="Steindorff A."/>
            <person name="Ohm R."/>
            <person name="Martin F."/>
            <person name="Silar P."/>
            <person name="Natvig D."/>
            <person name="Lalanne C."/>
            <person name="Gautier V."/>
            <person name="Ament-Velasquez S.L."/>
            <person name="Kruys A."/>
            <person name="Hutchinson M.I."/>
            <person name="Powell A.J."/>
            <person name="Barry K."/>
            <person name="Miller A.N."/>
            <person name="Grigoriev I.V."/>
            <person name="Debuchy R."/>
            <person name="Gladieux P."/>
            <person name="Thoren M.H."/>
            <person name="Johannesson H."/>
        </authorList>
    </citation>
    <scope>NUCLEOTIDE SEQUENCE</scope>
    <source>
        <strain evidence="4">CBS 958.72</strain>
    </source>
</reference>